<dbReference type="Proteomes" id="UP000198919">
    <property type="component" value="Unassembled WGS sequence"/>
</dbReference>
<evidence type="ECO:0000313" key="4">
    <source>
        <dbReference type="EMBL" id="SFJ74626.1"/>
    </source>
</evidence>
<protein>
    <submittedName>
        <fullName evidence="4">UDP-glucose:(Heptosyl)LPS alpha-1,3-glucosyltransferase</fullName>
    </submittedName>
    <submittedName>
        <fullName evidence="3">WabG</fullName>
    </submittedName>
</protein>
<evidence type="ECO:0000313" key="5">
    <source>
        <dbReference type="Proteomes" id="UP000198919"/>
    </source>
</evidence>
<keyword evidence="6" id="KW-1185">Reference proteome</keyword>
<dbReference type="STRING" id="351675.SAMN05421680_11537"/>
<name>A0A1I3TY88_9GAMM</name>
<dbReference type="SUPFAM" id="SSF53756">
    <property type="entry name" value="UDP-Glycosyltransferase/glycogen phosphorylase"/>
    <property type="match status" value="1"/>
</dbReference>
<accession>A0A1I3TY88</accession>
<dbReference type="Pfam" id="PF13439">
    <property type="entry name" value="Glyco_transf_4"/>
    <property type="match status" value="1"/>
</dbReference>
<evidence type="ECO:0000313" key="6">
    <source>
        <dbReference type="Proteomes" id="UP000224607"/>
    </source>
</evidence>
<dbReference type="RefSeq" id="WP_092512064.1">
    <property type="nucleotide sequence ID" value="NZ_CAWNQB010000089.1"/>
</dbReference>
<dbReference type="OrthoDB" id="9802524at2"/>
<dbReference type="PANTHER" id="PTHR12526:SF623">
    <property type="entry name" value="WABG"/>
    <property type="match status" value="1"/>
</dbReference>
<keyword evidence="4" id="KW-0808">Transferase</keyword>
<proteinExistence type="predicted"/>
<reference evidence="3 6" key="3">
    <citation type="journal article" date="2017" name="Nat. Microbiol.">
        <title>Natural product diversity associated with the nematode symbionts Photorhabdus and Xenorhabdus.</title>
        <authorList>
            <person name="Tobias N.J."/>
            <person name="Wolff H."/>
            <person name="Djahanschiri B."/>
            <person name="Grundmann F."/>
            <person name="Kronenwerth M."/>
            <person name="Shi Y.M."/>
            <person name="Simonyi S."/>
            <person name="Grun P."/>
            <person name="Shapiro-Ilan D."/>
            <person name="Pidot S.J."/>
            <person name="Stinear T.P."/>
            <person name="Ebersberger I."/>
            <person name="Bode H.B."/>
        </authorList>
    </citation>
    <scope>NUCLEOTIDE SEQUENCE [LARGE SCALE GENOMIC DNA]</scope>
    <source>
        <strain evidence="3 6">DSM 17908</strain>
    </source>
</reference>
<dbReference type="EMBL" id="NITY01000009">
    <property type="protein sequence ID" value="PHM39589.1"/>
    <property type="molecule type" value="Genomic_DNA"/>
</dbReference>
<dbReference type="Gene3D" id="3.40.50.2000">
    <property type="entry name" value="Glycogen Phosphorylase B"/>
    <property type="match status" value="2"/>
</dbReference>
<dbReference type="Pfam" id="PF00534">
    <property type="entry name" value="Glycos_transf_1"/>
    <property type="match status" value="1"/>
</dbReference>
<reference evidence="4" key="2">
    <citation type="submission" date="2016-10" db="EMBL/GenBank/DDBJ databases">
        <authorList>
            <person name="de Groot N.N."/>
        </authorList>
    </citation>
    <scope>NUCLEOTIDE SEQUENCE [LARGE SCALE GENOMIC DNA]</scope>
    <source>
        <strain evidence="4">DSM 17908</strain>
    </source>
</reference>
<dbReference type="InterPro" id="IPR001296">
    <property type="entry name" value="Glyco_trans_1"/>
</dbReference>
<feature type="domain" description="Glycosyl transferase family 1" evidence="1">
    <location>
        <begin position="195"/>
        <end position="334"/>
    </location>
</feature>
<dbReference type="InterPro" id="IPR028098">
    <property type="entry name" value="Glyco_trans_4-like_N"/>
</dbReference>
<reference evidence="5" key="1">
    <citation type="submission" date="2016-10" db="EMBL/GenBank/DDBJ databases">
        <authorList>
            <person name="Varghese N."/>
            <person name="Submissions S."/>
        </authorList>
    </citation>
    <scope>NUCLEOTIDE SEQUENCE [LARGE SCALE GENOMIC DNA]</scope>
    <source>
        <strain evidence="5">DSM 17908</strain>
    </source>
</reference>
<sequence length="375" mass="42794">MKPLRLAIVRQKYRPDGGAERFISRALEALEHGQLELNVITRSWLGENNPNWRIHLCDPIKYGRISREKGFAKSARKLWQQEQFDLVQSHERIAGCDIYRAGDGVHKRWLLQRARILPAWKAKWLLNDRYHRYVMNAEAEMYADPSLKKVICNAEMVKKEIIDEFGVAEDKIAVIYNSIDNTKFFPADEQLRLQLRQQYQIPLAAKCLIYVGSGFERKGLSVAIQTVAKTESYLLVIGKDKEQKKYQEMAKTLGCDHRIRFMGLQKNTLPFYQLADALLLPTLYDPFPNVILEAMACGLPVITSTTCGGAEFITEGKNGFICDALDIAKLRDAVHGIPDNIFGTDMSIAARNQIMTVTPENLSRQLTELYQRVLA</sequence>
<organism evidence="4 5">
    <name type="scientific">Xenorhabdus mauleonii</name>
    <dbReference type="NCBI Taxonomy" id="351675"/>
    <lineage>
        <taxon>Bacteria</taxon>
        <taxon>Pseudomonadati</taxon>
        <taxon>Pseudomonadota</taxon>
        <taxon>Gammaproteobacteria</taxon>
        <taxon>Enterobacterales</taxon>
        <taxon>Morganellaceae</taxon>
        <taxon>Xenorhabdus</taxon>
    </lineage>
</organism>
<dbReference type="PANTHER" id="PTHR12526">
    <property type="entry name" value="GLYCOSYLTRANSFERASE"/>
    <property type="match status" value="1"/>
</dbReference>
<evidence type="ECO:0000313" key="3">
    <source>
        <dbReference type="EMBL" id="PHM39589.1"/>
    </source>
</evidence>
<evidence type="ECO:0000259" key="2">
    <source>
        <dbReference type="Pfam" id="PF13439"/>
    </source>
</evidence>
<evidence type="ECO:0000259" key="1">
    <source>
        <dbReference type="Pfam" id="PF00534"/>
    </source>
</evidence>
<dbReference type="CDD" id="cd03801">
    <property type="entry name" value="GT4_PimA-like"/>
    <property type="match status" value="1"/>
</dbReference>
<dbReference type="Proteomes" id="UP000224607">
    <property type="component" value="Unassembled WGS sequence"/>
</dbReference>
<dbReference type="GO" id="GO:1901135">
    <property type="term" value="P:carbohydrate derivative metabolic process"/>
    <property type="evidence" value="ECO:0007669"/>
    <property type="project" value="UniProtKB-ARBA"/>
</dbReference>
<dbReference type="EMBL" id="FORG01000015">
    <property type="protein sequence ID" value="SFJ74626.1"/>
    <property type="molecule type" value="Genomic_DNA"/>
</dbReference>
<dbReference type="AlphaFoldDB" id="A0A1I3TY88"/>
<feature type="domain" description="Glycosyltransferase subfamily 4-like N-terminal" evidence="2">
    <location>
        <begin position="17"/>
        <end position="180"/>
    </location>
</feature>
<dbReference type="GO" id="GO:0016757">
    <property type="term" value="F:glycosyltransferase activity"/>
    <property type="evidence" value="ECO:0007669"/>
    <property type="project" value="InterPro"/>
</dbReference>
<gene>
    <name evidence="4" type="ORF">SAMN05421680_11537</name>
    <name evidence="3" type="ORF">Xmau_02593</name>
</gene>